<feature type="region of interest" description="Disordered" evidence="1">
    <location>
        <begin position="1"/>
        <end position="53"/>
    </location>
</feature>
<dbReference type="Proteomes" id="UP000565441">
    <property type="component" value="Unassembled WGS sequence"/>
</dbReference>
<feature type="region of interest" description="Disordered" evidence="1">
    <location>
        <begin position="457"/>
        <end position="476"/>
    </location>
</feature>
<dbReference type="AlphaFoldDB" id="A0A8H5MBJ1"/>
<feature type="compositionally biased region" description="Polar residues" evidence="1">
    <location>
        <begin position="111"/>
        <end position="125"/>
    </location>
</feature>
<protein>
    <submittedName>
        <fullName evidence="2">Uncharacterized protein</fullName>
    </submittedName>
</protein>
<feature type="compositionally biased region" description="Polar residues" evidence="1">
    <location>
        <begin position="207"/>
        <end position="222"/>
    </location>
</feature>
<evidence type="ECO:0000313" key="3">
    <source>
        <dbReference type="Proteomes" id="UP000565441"/>
    </source>
</evidence>
<dbReference type="OrthoDB" id="3061324at2759"/>
<feature type="compositionally biased region" description="Acidic residues" evidence="1">
    <location>
        <begin position="464"/>
        <end position="475"/>
    </location>
</feature>
<evidence type="ECO:0000256" key="1">
    <source>
        <dbReference type="SAM" id="MobiDB-lite"/>
    </source>
</evidence>
<feature type="compositionally biased region" description="Basic and acidic residues" evidence="1">
    <location>
        <begin position="197"/>
        <end position="206"/>
    </location>
</feature>
<evidence type="ECO:0000313" key="2">
    <source>
        <dbReference type="EMBL" id="KAF5387938.1"/>
    </source>
</evidence>
<proteinExistence type="predicted"/>
<keyword evidence="3" id="KW-1185">Reference proteome</keyword>
<name>A0A8H5MBJ1_9AGAR</name>
<feature type="compositionally biased region" description="Basic and acidic residues" evidence="1">
    <location>
        <begin position="226"/>
        <end position="241"/>
    </location>
</feature>
<organism evidence="2 3">
    <name type="scientific">Tricholomella constricta</name>
    <dbReference type="NCBI Taxonomy" id="117010"/>
    <lineage>
        <taxon>Eukaryota</taxon>
        <taxon>Fungi</taxon>
        <taxon>Dikarya</taxon>
        <taxon>Basidiomycota</taxon>
        <taxon>Agaricomycotina</taxon>
        <taxon>Agaricomycetes</taxon>
        <taxon>Agaricomycetidae</taxon>
        <taxon>Agaricales</taxon>
        <taxon>Tricholomatineae</taxon>
        <taxon>Lyophyllaceae</taxon>
        <taxon>Tricholomella</taxon>
    </lineage>
</organism>
<feature type="compositionally biased region" description="Polar residues" evidence="1">
    <location>
        <begin position="38"/>
        <end position="47"/>
    </location>
</feature>
<feature type="region of interest" description="Disordered" evidence="1">
    <location>
        <begin position="95"/>
        <end position="134"/>
    </location>
</feature>
<reference evidence="2 3" key="1">
    <citation type="journal article" date="2020" name="ISME J.">
        <title>Uncovering the hidden diversity of litter-decomposition mechanisms in mushroom-forming fungi.</title>
        <authorList>
            <person name="Floudas D."/>
            <person name="Bentzer J."/>
            <person name="Ahren D."/>
            <person name="Johansson T."/>
            <person name="Persson P."/>
            <person name="Tunlid A."/>
        </authorList>
    </citation>
    <scope>NUCLEOTIDE SEQUENCE [LARGE SCALE GENOMIC DNA]</scope>
    <source>
        <strain evidence="2 3">CBS 661.87</strain>
    </source>
</reference>
<feature type="compositionally biased region" description="Polar residues" evidence="1">
    <location>
        <begin position="254"/>
        <end position="280"/>
    </location>
</feature>
<gene>
    <name evidence="2" type="ORF">D9615_000128</name>
</gene>
<dbReference type="EMBL" id="JAACJP010000001">
    <property type="protein sequence ID" value="KAF5387938.1"/>
    <property type="molecule type" value="Genomic_DNA"/>
</dbReference>
<sequence>MSYAGEEPITSFFNRVSSREKRKESPAIRKRKRFQAGTEANTSSTSGKKPKVQKKLVLHDIARNRGIPDIAKVAVSCRDTAEGSVLGRTDSLVSIPRESSTTPPPVETLSRAGSATTSRIQDNNPHPTPMTARQPGLLHASDFLQTPPPTILQTKKKVSHLSENLQIIKPSPNTPTPRISTNLLPTPATMARRHRSRADDAIDHEPSSSPDMFSYLQPSALNSGDKFVRPGVKEPLSRTEADGSQSDDCDDNRPSLTESQKSIPSSQSQNDGFKNVSSLRHSTRNRPEPSTSRQSPVFRIPHLPKDLTVATSSSVKASRIEDKDGYEFVHSSQSQHMLPFHVSPRKDRSLTGYSYSSSPIREGATTSPIEEVIPSSQSQTEDELDVSKRISDYLHRMPPMERTSIDERLPSSHFDWRTSAPILSQQASQDEGQCLAHVHETVNDEVMQEKYSLDLPLPESGFATEDESDNEDDAAIPDVHCSSSVPQHLSAANDTQSQELVEYPSSLPDVVKEFHDMFGDGVGSYPDDFPMSLR</sequence>
<comment type="caution">
    <text evidence="2">The sequence shown here is derived from an EMBL/GenBank/DDBJ whole genome shotgun (WGS) entry which is preliminary data.</text>
</comment>
<feature type="compositionally biased region" description="Basic and acidic residues" evidence="1">
    <location>
        <begin position="17"/>
        <end position="27"/>
    </location>
</feature>
<accession>A0A8H5MBJ1</accession>
<feature type="region of interest" description="Disordered" evidence="1">
    <location>
        <begin position="167"/>
        <end position="304"/>
    </location>
</feature>